<dbReference type="RefSeq" id="WP_015911694.1">
    <property type="nucleotide sequence ID" value="NZ_BAABQE010000001.1"/>
</dbReference>
<dbReference type="Gene3D" id="3.10.450.150">
    <property type="entry name" value="enterococcus faecalis protein"/>
    <property type="match status" value="1"/>
</dbReference>
<protein>
    <submittedName>
        <fullName evidence="1">Uncharacterized protein</fullName>
    </submittedName>
</protein>
<proteinExistence type="predicted"/>
<dbReference type="Pfam" id="PF06124">
    <property type="entry name" value="DUF960"/>
    <property type="match status" value="1"/>
</dbReference>
<dbReference type="EMBL" id="WLXI01000052">
    <property type="protein sequence ID" value="MTD02073.1"/>
    <property type="molecule type" value="Genomic_DNA"/>
</dbReference>
<reference evidence="1 2" key="1">
    <citation type="submission" date="2019-11" db="EMBL/GenBank/DDBJ databases">
        <title>Streptococcus uberis isolated from clinical mastitis cases on a southeastern Queensland dairy.</title>
        <authorList>
            <person name="Workentine M.L."/>
            <person name="Price R."/>
            <person name="Olchowy T."/>
        </authorList>
    </citation>
    <scope>NUCLEOTIDE SEQUENCE [LARGE SCALE GENOMIC DNA]</scope>
    <source>
        <strain evidence="1 2">OLC4459-A17</strain>
    </source>
</reference>
<gene>
    <name evidence="1" type="ORF">GKS16_07315</name>
</gene>
<dbReference type="Proteomes" id="UP000483839">
    <property type="component" value="Unassembled WGS sequence"/>
</dbReference>
<dbReference type="AlphaFoldDB" id="A0A2X4HMJ3"/>
<comment type="caution">
    <text evidence="1">The sequence shown here is derived from an EMBL/GenBank/DDBJ whole genome shotgun (WGS) entry which is preliminary data.</text>
</comment>
<evidence type="ECO:0000313" key="2">
    <source>
        <dbReference type="Proteomes" id="UP000483839"/>
    </source>
</evidence>
<accession>A0A2X4HMJ3</accession>
<dbReference type="InterPro" id="IPR009303">
    <property type="entry name" value="DUF960"/>
</dbReference>
<organism evidence="1 2">
    <name type="scientific">Streptococcus uberis</name>
    <dbReference type="NCBI Taxonomy" id="1349"/>
    <lineage>
        <taxon>Bacteria</taxon>
        <taxon>Bacillati</taxon>
        <taxon>Bacillota</taxon>
        <taxon>Bacilli</taxon>
        <taxon>Lactobacillales</taxon>
        <taxon>Streptococcaceae</taxon>
        <taxon>Streptococcus</taxon>
    </lineage>
</organism>
<sequence length="104" mass="12155">MAFQNTKGRYASFGVATSISPEIIDSFWRIIDDYLKGVFPLDNVLIFRILKNKENKVSIEYSNRQKSLRIVFDFLFQYDPFLPKTVYILDNKGIETILLSHEIS</sequence>
<name>A0A2X4HMJ3_STRUB</name>
<dbReference type="OMA" id="MAFTNTQ"/>
<evidence type="ECO:0000313" key="1">
    <source>
        <dbReference type="EMBL" id="MTD02073.1"/>
    </source>
</evidence>